<dbReference type="InterPro" id="IPR056087">
    <property type="entry name" value="DUF7670"/>
</dbReference>
<feature type="transmembrane region" description="Helical" evidence="1">
    <location>
        <begin position="12"/>
        <end position="31"/>
    </location>
</feature>
<reference evidence="3 4" key="1">
    <citation type="submission" date="2009-06" db="EMBL/GenBank/DDBJ databases">
        <title>Complete sequence of Thermotogales bacterium TBF 19.5.1.</title>
        <authorList>
            <consortium name="US DOE Joint Genome Institute"/>
            <person name="Lucas S."/>
            <person name="Copeland A."/>
            <person name="Lapidus A."/>
            <person name="Glavina del Rio T."/>
            <person name="Tice H."/>
            <person name="Bruce D."/>
            <person name="Goodwin L."/>
            <person name="Pitluck S."/>
            <person name="Chertkov O."/>
            <person name="Brettin T."/>
            <person name="Detter J.C."/>
            <person name="Han C."/>
            <person name="Schmutz J."/>
            <person name="Larimer F."/>
            <person name="Land M."/>
            <person name="Hauser L."/>
            <person name="Kyrpides N."/>
            <person name="Ovchinnikova G."/>
            <person name="Noll K."/>
        </authorList>
    </citation>
    <scope>NUCLEOTIDE SEQUENCE [LARGE SCALE GENOMIC DNA]</scope>
    <source>
        <strain evidence="4">ATCC BAA-1733 / DSM 21960 / TBF 19.5.1</strain>
    </source>
</reference>
<evidence type="ECO:0000313" key="4">
    <source>
        <dbReference type="Proteomes" id="UP000002382"/>
    </source>
</evidence>
<dbReference type="AlphaFoldDB" id="C5CIZ0"/>
<accession>C5CIZ0</accession>
<gene>
    <name evidence="3" type="ordered locus">Kole_1207</name>
</gene>
<dbReference type="eggNOG" id="ENOG50344UM">
    <property type="taxonomic scope" value="Bacteria"/>
</dbReference>
<evidence type="ECO:0000256" key="1">
    <source>
        <dbReference type="SAM" id="Phobius"/>
    </source>
</evidence>
<evidence type="ECO:0000259" key="2">
    <source>
        <dbReference type="Pfam" id="PF24709"/>
    </source>
</evidence>
<feature type="transmembrane region" description="Helical" evidence="1">
    <location>
        <begin position="68"/>
        <end position="85"/>
    </location>
</feature>
<organism evidence="3 4">
    <name type="scientific">Kosmotoga olearia (strain ATCC BAA-1733 / DSM 21960 / TBF 19.5.1)</name>
    <dbReference type="NCBI Taxonomy" id="521045"/>
    <lineage>
        <taxon>Bacteria</taxon>
        <taxon>Thermotogati</taxon>
        <taxon>Thermotogota</taxon>
        <taxon>Thermotogae</taxon>
        <taxon>Kosmotogales</taxon>
        <taxon>Kosmotogaceae</taxon>
        <taxon>Kosmotoga</taxon>
    </lineage>
</organism>
<sequence>MEQTSMILRIAKIWSVISMGFILVFMVGYGLDPNEPLPTPREWFELGLFPIGVLVGMILSWKHAGAGALISIVCLVSFYFVEYAFKGRFPGGPYFLIVTAPAFFFLAYSTMTHKQS</sequence>
<reference evidence="3 4" key="2">
    <citation type="journal article" date="2011" name="J. Bacteriol.">
        <title>Genome Sequence of Kosmotoga olearia Strain TBF 19.5.1, a Thermophilic Bacterium with a Wide Growth Temperature Range, Isolated from the Troll B Oil Platform in the North Sea.</title>
        <authorList>
            <person name="Swithers K.S."/>
            <person name="Dipippo J.L."/>
            <person name="Bruce D.C."/>
            <person name="Detter C."/>
            <person name="Tapia R."/>
            <person name="Han S."/>
            <person name="Goodwin L.A."/>
            <person name="Han J."/>
            <person name="Woyke T."/>
            <person name="Pitluck S."/>
            <person name="Pennacchio L."/>
            <person name="Nolan M."/>
            <person name="Mikhailova N."/>
            <person name="Land M.L."/>
            <person name="Nesbo C.L."/>
            <person name="Gogarten J.P."/>
            <person name="Noll K.M."/>
        </authorList>
    </citation>
    <scope>NUCLEOTIDE SEQUENCE [LARGE SCALE GENOMIC DNA]</scope>
    <source>
        <strain evidence="4">ATCC BAA-1733 / DSM 21960 / TBF 19.5.1</strain>
    </source>
</reference>
<dbReference type="EMBL" id="CP001634">
    <property type="protein sequence ID" value="ACR79906.1"/>
    <property type="molecule type" value="Genomic_DNA"/>
</dbReference>
<evidence type="ECO:0000313" key="3">
    <source>
        <dbReference type="EMBL" id="ACR79906.1"/>
    </source>
</evidence>
<proteinExistence type="predicted"/>
<dbReference type="Pfam" id="PF24709">
    <property type="entry name" value="DUF7670"/>
    <property type="match status" value="1"/>
</dbReference>
<feature type="domain" description="DUF7670" evidence="2">
    <location>
        <begin position="2"/>
        <end position="114"/>
    </location>
</feature>
<name>C5CIZ0_KOSOT</name>
<protein>
    <recommendedName>
        <fullName evidence="2">DUF7670 domain-containing protein</fullName>
    </recommendedName>
</protein>
<feature type="transmembrane region" description="Helical" evidence="1">
    <location>
        <begin position="91"/>
        <end position="111"/>
    </location>
</feature>
<keyword evidence="1" id="KW-1133">Transmembrane helix</keyword>
<dbReference type="OrthoDB" id="47753at2"/>
<keyword evidence="1" id="KW-0472">Membrane</keyword>
<keyword evidence="1" id="KW-0812">Transmembrane</keyword>
<dbReference type="Proteomes" id="UP000002382">
    <property type="component" value="Chromosome"/>
</dbReference>
<dbReference type="RefSeq" id="WP_015868563.1">
    <property type="nucleotide sequence ID" value="NC_012785.1"/>
</dbReference>
<dbReference type="KEGG" id="kol:Kole_1207"/>
<feature type="transmembrane region" description="Helical" evidence="1">
    <location>
        <begin position="43"/>
        <end position="61"/>
    </location>
</feature>
<keyword evidence="4" id="KW-1185">Reference proteome</keyword>
<dbReference type="HOGENOM" id="CLU_2093612_0_0_0"/>